<dbReference type="Proteomes" id="UP000297693">
    <property type="component" value="Unassembled WGS sequence"/>
</dbReference>
<dbReference type="SMART" id="SM00331">
    <property type="entry name" value="PP2C_SIG"/>
    <property type="match status" value="1"/>
</dbReference>
<dbReference type="SMART" id="SM00028">
    <property type="entry name" value="TPR"/>
    <property type="match status" value="3"/>
</dbReference>
<evidence type="ECO:0000256" key="1">
    <source>
        <dbReference type="PROSITE-ProRule" id="PRU00339"/>
    </source>
</evidence>
<sequence>MMTWGPIAFDFYSFGSLVGVIFTFYNAQLFFTIKDKSISTKFLGLATLSLGIFHFAYMVSFSLMGPSAAYLRWLVMPAAQFGATYLTGFFLAFPEVYHPKFRKNLLAILYAGVLITTFYFVFISLSAGRVFYFSGHYWDFPIPAFYKNYGAFLLFYFLIFILAGVFQIYKMNRDTRLASAGILFSFVLITVVPGILNVQSRDGAVERGLYQTITDLVLVVGLFICTVSFINNTKDKTTILSRIIGITLATFLLVIQLIAYFSIHQTESSFDRIYYEQARSTVISSEASGDVSFYFAYDLQKREGNAIKAVEENSFKPEEYIEEFWNVWFSLQLERLEAGQPLESSLENLFSSLTEDQEGYIEEIKWAFKEKKINSGAEAITYLDGLKRKILYTRNKWRELAPNEIRTKGLALFQIKDKPMSGFHDAARKLITSNLTDEKLFLKIDKLLAPMPHRGERNYRGVVRYKESNPKALFYISYFIVDQKSNKVMEVGFPYRIYREYQNEVSIPWMLGGLGIAILVIFGFRLFFLRALIRPIEDIIDGLTEVNSGNLDYRLKIYVEDDIGFMARSFNRMVRSIAAARKRLQQYASQLEQKVQERTKELENTLQQVQALKDQQDGDYFLTSLLLQPFATNHTMDDRVQIDFLLEQKKKFTFRQYSKEIGGDLNIANQIKLNDRTYSVFLNADAMGKSMQGAGGALVLGSVFESIITRTQLSPEARKTYPERWIKNTFIELHKVFEGFDGSMLVSLVLGLVDNETGLMYFINAEHPWMVLYRDGIASFLEDELMFRKLGTSGVAGEIYIRTFQLEQGDVVIAGSDGRDDLLISHTEDGKRIINEDERLFLRIVERGQGDLEKIYEELHGVGSLTDDLSLLRVAFVEERDKVKLEGEKLKDIKSLLSKAKSATESSDLQEAISYLEEANSLDKNIPEIKKKFIQLYLKIKDYGKAKVMARDYSELKPMDTEIMYVTAFCARKVADLKTAIDFGERVRLRDPNHIKNLINLGHAYIASKNFERALNIINSAIAIDPENQSLLRLKEHIQNKQIKLEAGS</sequence>
<dbReference type="OrthoDB" id="344609at2"/>
<dbReference type="Pfam" id="PF14559">
    <property type="entry name" value="TPR_19"/>
    <property type="match status" value="1"/>
</dbReference>
<reference evidence="5" key="1">
    <citation type="journal article" date="2019" name="PLoS Negl. Trop. Dis.">
        <title>Revisiting the worldwide diversity of Leptospira species in the environment.</title>
        <authorList>
            <person name="Vincent A.T."/>
            <person name="Schiettekatte O."/>
            <person name="Bourhy P."/>
            <person name="Veyrier F.J."/>
            <person name="Picardeau M."/>
        </authorList>
    </citation>
    <scope>NUCLEOTIDE SEQUENCE [LARGE SCALE GENOMIC DNA]</scope>
    <source>
        <strain evidence="5">201702476</strain>
    </source>
</reference>
<name>A0A4V3JS04_9LEPT</name>
<evidence type="ECO:0000313" key="5">
    <source>
        <dbReference type="EMBL" id="TGL62739.1"/>
    </source>
</evidence>
<dbReference type="PANTHER" id="PTHR32089">
    <property type="entry name" value="METHYL-ACCEPTING CHEMOTAXIS PROTEIN MCPB"/>
    <property type="match status" value="1"/>
</dbReference>
<feature type="coiled-coil region" evidence="2">
    <location>
        <begin position="577"/>
        <end position="615"/>
    </location>
</feature>
<dbReference type="Gene3D" id="1.25.40.10">
    <property type="entry name" value="Tetratricopeptide repeat domain"/>
    <property type="match status" value="1"/>
</dbReference>
<comment type="caution">
    <text evidence="5">The sequence shown here is derived from an EMBL/GenBank/DDBJ whole genome shotgun (WGS) entry which is preliminary data.</text>
</comment>
<keyword evidence="3" id="KW-0472">Membrane</keyword>
<dbReference type="PROSITE" id="PS50005">
    <property type="entry name" value="TPR"/>
    <property type="match status" value="1"/>
</dbReference>
<keyword evidence="1" id="KW-0802">TPR repeat</keyword>
<dbReference type="InterPro" id="IPR003660">
    <property type="entry name" value="HAMP_dom"/>
</dbReference>
<dbReference type="SUPFAM" id="SSF48452">
    <property type="entry name" value="TPR-like"/>
    <property type="match status" value="1"/>
</dbReference>
<dbReference type="InterPro" id="IPR011990">
    <property type="entry name" value="TPR-like_helical_dom_sf"/>
</dbReference>
<feature type="transmembrane region" description="Helical" evidence="3">
    <location>
        <begin position="70"/>
        <end position="93"/>
    </location>
</feature>
<evidence type="ECO:0000313" key="6">
    <source>
        <dbReference type="Proteomes" id="UP000297693"/>
    </source>
</evidence>
<evidence type="ECO:0000259" key="4">
    <source>
        <dbReference type="PROSITE" id="PS50885"/>
    </source>
</evidence>
<dbReference type="GO" id="GO:0016020">
    <property type="term" value="C:membrane"/>
    <property type="evidence" value="ECO:0007669"/>
    <property type="project" value="InterPro"/>
</dbReference>
<dbReference type="SMART" id="SM00304">
    <property type="entry name" value="HAMP"/>
    <property type="match status" value="1"/>
</dbReference>
<proteinExistence type="predicted"/>
<keyword evidence="3" id="KW-0812">Transmembrane</keyword>
<dbReference type="InterPro" id="IPR036457">
    <property type="entry name" value="PPM-type-like_dom_sf"/>
</dbReference>
<keyword evidence="3" id="KW-1133">Transmembrane helix</keyword>
<evidence type="ECO:0000256" key="3">
    <source>
        <dbReference type="SAM" id="Phobius"/>
    </source>
</evidence>
<keyword evidence="6" id="KW-1185">Reference proteome</keyword>
<dbReference type="Pfam" id="PF00672">
    <property type="entry name" value="HAMP"/>
    <property type="match status" value="1"/>
</dbReference>
<dbReference type="Gene3D" id="6.10.340.10">
    <property type="match status" value="1"/>
</dbReference>
<dbReference type="EMBL" id="RQGD01000009">
    <property type="protein sequence ID" value="TGL62739.1"/>
    <property type="molecule type" value="Genomic_DNA"/>
</dbReference>
<feature type="domain" description="HAMP" evidence="4">
    <location>
        <begin position="530"/>
        <end position="582"/>
    </location>
</feature>
<feature type="transmembrane region" description="Helical" evidence="3">
    <location>
        <begin position="43"/>
        <end position="64"/>
    </location>
</feature>
<dbReference type="Gene3D" id="3.60.40.10">
    <property type="entry name" value="PPM-type phosphatase domain"/>
    <property type="match status" value="1"/>
</dbReference>
<dbReference type="RefSeq" id="WP_135621745.1">
    <property type="nucleotide sequence ID" value="NZ_RQGD01000009.1"/>
</dbReference>
<feature type="transmembrane region" description="Helical" evidence="3">
    <location>
        <begin position="507"/>
        <end position="528"/>
    </location>
</feature>
<keyword evidence="2" id="KW-0175">Coiled coil</keyword>
<dbReference type="InterPro" id="IPR001932">
    <property type="entry name" value="PPM-type_phosphatase-like_dom"/>
</dbReference>
<feature type="transmembrane region" description="Helical" evidence="3">
    <location>
        <begin position="243"/>
        <end position="263"/>
    </location>
</feature>
<feature type="transmembrane region" description="Helical" evidence="3">
    <location>
        <begin position="105"/>
        <end position="125"/>
    </location>
</feature>
<accession>A0A4V3JS04</accession>
<feature type="transmembrane region" description="Helical" evidence="3">
    <location>
        <begin position="12"/>
        <end position="31"/>
    </location>
</feature>
<dbReference type="SUPFAM" id="SSF158472">
    <property type="entry name" value="HAMP domain-like"/>
    <property type="match status" value="1"/>
</dbReference>
<dbReference type="PROSITE" id="PS50885">
    <property type="entry name" value="HAMP"/>
    <property type="match status" value="1"/>
</dbReference>
<organism evidence="5 6">
    <name type="scientific">Leptospira ognonensis</name>
    <dbReference type="NCBI Taxonomy" id="2484945"/>
    <lineage>
        <taxon>Bacteria</taxon>
        <taxon>Pseudomonadati</taxon>
        <taxon>Spirochaetota</taxon>
        <taxon>Spirochaetia</taxon>
        <taxon>Leptospirales</taxon>
        <taxon>Leptospiraceae</taxon>
        <taxon>Leptospira</taxon>
    </lineage>
</organism>
<dbReference type="GO" id="GO:0007165">
    <property type="term" value="P:signal transduction"/>
    <property type="evidence" value="ECO:0007669"/>
    <property type="project" value="InterPro"/>
</dbReference>
<dbReference type="CDD" id="cd14686">
    <property type="entry name" value="bZIP"/>
    <property type="match status" value="1"/>
</dbReference>
<feature type="transmembrane region" description="Helical" evidence="3">
    <location>
        <begin position="177"/>
        <end position="196"/>
    </location>
</feature>
<dbReference type="AlphaFoldDB" id="A0A4V3JS04"/>
<feature type="transmembrane region" description="Helical" evidence="3">
    <location>
        <begin position="145"/>
        <end position="165"/>
    </location>
</feature>
<dbReference type="Pfam" id="PF07228">
    <property type="entry name" value="SpoIIE"/>
    <property type="match status" value="1"/>
</dbReference>
<dbReference type="InterPro" id="IPR019734">
    <property type="entry name" value="TPR_rpt"/>
</dbReference>
<dbReference type="CDD" id="cd06225">
    <property type="entry name" value="HAMP"/>
    <property type="match status" value="1"/>
</dbReference>
<evidence type="ECO:0000256" key="2">
    <source>
        <dbReference type="SAM" id="Coils"/>
    </source>
</evidence>
<protein>
    <submittedName>
        <fullName evidence="5">HAMP domain-containing protein</fullName>
    </submittedName>
</protein>
<gene>
    <name evidence="5" type="ORF">EHQ58_02420</name>
</gene>
<dbReference type="PANTHER" id="PTHR32089:SF114">
    <property type="entry name" value="METHYL-ACCEPTING CHEMOTAXIS PROTEIN MCPB"/>
    <property type="match status" value="1"/>
</dbReference>
<feature type="transmembrane region" description="Helical" evidence="3">
    <location>
        <begin position="208"/>
        <end position="231"/>
    </location>
</feature>
<feature type="repeat" description="TPR" evidence="1">
    <location>
        <begin position="995"/>
        <end position="1028"/>
    </location>
</feature>